<keyword evidence="3" id="KW-0472">Membrane</keyword>
<proteinExistence type="predicted"/>
<dbReference type="InterPro" id="IPR014729">
    <property type="entry name" value="Rossmann-like_a/b/a_fold"/>
</dbReference>
<feature type="transmembrane region" description="Helical" evidence="3">
    <location>
        <begin position="181"/>
        <end position="199"/>
    </location>
</feature>
<feature type="transmembrane region" description="Helical" evidence="3">
    <location>
        <begin position="235"/>
        <end position="253"/>
    </location>
</feature>
<evidence type="ECO:0000256" key="3">
    <source>
        <dbReference type="SAM" id="Phobius"/>
    </source>
</evidence>
<dbReference type="PANTHER" id="PTHR10739">
    <property type="entry name" value="CYTIDYLYLTRANSFERASE"/>
    <property type="match status" value="1"/>
</dbReference>
<dbReference type="EC" id="2.7.7.15" evidence="2"/>
<evidence type="ECO:0000256" key="1">
    <source>
        <dbReference type="ARBA" id="ARBA00022679"/>
    </source>
</evidence>
<dbReference type="GO" id="GO:0005635">
    <property type="term" value="C:nuclear envelope"/>
    <property type="evidence" value="ECO:0007669"/>
    <property type="project" value="TreeGrafter"/>
</dbReference>
<dbReference type="GO" id="GO:0004105">
    <property type="term" value="F:choline-phosphate cytidylyltransferase activity"/>
    <property type="evidence" value="ECO:0007669"/>
    <property type="project" value="UniProtKB-EC"/>
</dbReference>
<feature type="domain" description="Cytidyltransferase-like" evidence="4">
    <location>
        <begin position="337"/>
        <end position="471"/>
    </location>
</feature>
<dbReference type="PROSITE" id="PS00379">
    <property type="entry name" value="CDP_ALCOHOL_P_TRANSF"/>
    <property type="match status" value="1"/>
</dbReference>
<feature type="transmembrane region" description="Helical" evidence="3">
    <location>
        <begin position="62"/>
        <end position="81"/>
    </location>
</feature>
<protein>
    <recommendedName>
        <fullName evidence="2">choline-phosphate cytidylyltransferase</fullName>
        <ecNumber evidence="2">2.7.7.15</ecNumber>
    </recommendedName>
</protein>
<dbReference type="GO" id="GO:0016020">
    <property type="term" value="C:membrane"/>
    <property type="evidence" value="ECO:0007669"/>
    <property type="project" value="InterPro"/>
</dbReference>
<dbReference type="Pfam" id="PF01467">
    <property type="entry name" value="CTP_transf_like"/>
    <property type="match status" value="1"/>
</dbReference>
<dbReference type="Gene3D" id="3.40.50.620">
    <property type="entry name" value="HUPs"/>
    <property type="match status" value="1"/>
</dbReference>
<dbReference type="GO" id="GO:0031210">
    <property type="term" value="F:phosphatidylcholine binding"/>
    <property type="evidence" value="ECO:0007669"/>
    <property type="project" value="TreeGrafter"/>
</dbReference>
<dbReference type="InterPro" id="IPR043130">
    <property type="entry name" value="CDP-OH_PTrfase_TM_dom"/>
</dbReference>
<accession>A0A6C0B961</accession>
<dbReference type="InterPro" id="IPR048254">
    <property type="entry name" value="CDP_ALCOHOL_P_TRANSF_CS"/>
</dbReference>
<dbReference type="GO" id="GO:0006646">
    <property type="term" value="P:phosphatidylethanolamine biosynthetic process"/>
    <property type="evidence" value="ECO:0007669"/>
    <property type="project" value="UniProtKB-UniPathway"/>
</dbReference>
<keyword evidence="3" id="KW-1133">Transmembrane helix</keyword>
<dbReference type="Pfam" id="PF01066">
    <property type="entry name" value="CDP-OH_P_transf"/>
    <property type="match status" value="1"/>
</dbReference>
<evidence type="ECO:0000259" key="4">
    <source>
        <dbReference type="Pfam" id="PF01467"/>
    </source>
</evidence>
<dbReference type="PANTHER" id="PTHR10739:SF13">
    <property type="entry name" value="CHOLINE-PHOSPHATE CYTIDYLYLTRANSFERASE"/>
    <property type="match status" value="1"/>
</dbReference>
<dbReference type="AlphaFoldDB" id="A0A6C0B961"/>
<dbReference type="SUPFAM" id="SSF52374">
    <property type="entry name" value="Nucleotidylyl transferase"/>
    <property type="match status" value="1"/>
</dbReference>
<dbReference type="GO" id="GO:0016780">
    <property type="term" value="F:phosphotransferase activity, for other substituted phosphate groups"/>
    <property type="evidence" value="ECO:0007669"/>
    <property type="project" value="InterPro"/>
</dbReference>
<evidence type="ECO:0000313" key="5">
    <source>
        <dbReference type="EMBL" id="QHS88787.1"/>
    </source>
</evidence>
<keyword evidence="3" id="KW-0812">Transmembrane</keyword>
<dbReference type="InterPro" id="IPR000462">
    <property type="entry name" value="CDP-OH_P_trans"/>
</dbReference>
<evidence type="ECO:0000256" key="2">
    <source>
        <dbReference type="ARBA" id="ARBA00026101"/>
    </source>
</evidence>
<dbReference type="EMBL" id="MN739102">
    <property type="protein sequence ID" value="QHS88787.1"/>
    <property type="molecule type" value="Genomic_DNA"/>
</dbReference>
<reference evidence="5" key="1">
    <citation type="journal article" date="2020" name="Nature">
        <title>Giant virus diversity and host interactions through global metagenomics.</title>
        <authorList>
            <person name="Schulz F."/>
            <person name="Roux S."/>
            <person name="Paez-Espino D."/>
            <person name="Jungbluth S."/>
            <person name="Walsh D.A."/>
            <person name="Denef V.J."/>
            <person name="McMahon K.D."/>
            <person name="Konstantinidis K.T."/>
            <person name="Eloe-Fadrosh E.A."/>
            <person name="Kyrpides N.C."/>
            <person name="Woyke T."/>
        </authorList>
    </citation>
    <scope>NUCLEOTIDE SEQUENCE</scope>
    <source>
        <strain evidence="5">GVMAG-M-3300010158-59</strain>
    </source>
</reference>
<dbReference type="UniPathway" id="UPA00558">
    <property type="reaction ID" value="UER00742"/>
</dbReference>
<sequence length="477" mass="55612">MIVFDTIYNVCKSAYDFVCEPFLKEKNIIHYKNYKYKSIDECFLNNIYKKYLIVIQSYVPKIIHPNILSLCGLISIVIPYYYSDTYYGNYLMCAGTILYYIFDGIDGMHARNTKQTSIIGEYVDHIIDIINTGMLMDAVCNQLGLANQVFIKNITITTCSSICILMHYESIQLGCVMFEKLTDVSFLLTLTATIFLFQIQLPTFIFTYSIPSLLPICVLYYNLKKIVSIDCSCLHLFKMKYIIVLYYIIKLITVSMYDIQPWHVTIIDALLLLELNNYKIFKSRMHYSIVFVPILYTMVPYGTMISIIAYILFVVGKISKELNINVLYNISAKKRVYCGGVFDLCHLGHMVLFENIVKSFDEPIELIVGVMKDEECKSYKRKPIINDFLRAETVKHCKYVDQVWLKQKIGATKEFVIENNIDCVIIGEEYKGNKDEEYYGEIMKLDTITIKYIPRYYIPRYEELSTSHIINKIKANY</sequence>
<feature type="transmembrane region" description="Helical" evidence="3">
    <location>
        <begin position="87"/>
        <end position="105"/>
    </location>
</feature>
<dbReference type="InterPro" id="IPR045049">
    <property type="entry name" value="Pcy1-like"/>
</dbReference>
<dbReference type="NCBIfam" id="TIGR00125">
    <property type="entry name" value="cyt_tran_rel"/>
    <property type="match status" value="1"/>
</dbReference>
<organism evidence="5">
    <name type="scientific">viral metagenome</name>
    <dbReference type="NCBI Taxonomy" id="1070528"/>
    <lineage>
        <taxon>unclassified sequences</taxon>
        <taxon>metagenomes</taxon>
        <taxon>organismal metagenomes</taxon>
    </lineage>
</organism>
<name>A0A6C0B961_9ZZZZ</name>
<dbReference type="InterPro" id="IPR004821">
    <property type="entry name" value="Cyt_trans-like"/>
</dbReference>
<keyword evidence="1" id="KW-0808">Transferase</keyword>
<dbReference type="Gene3D" id="1.20.120.1760">
    <property type="match status" value="1"/>
</dbReference>
<feature type="transmembrane region" description="Helical" evidence="3">
    <location>
        <begin position="287"/>
        <end position="313"/>
    </location>
</feature>